<protein>
    <submittedName>
        <fullName evidence="5">SART-1 family protein</fullName>
    </submittedName>
</protein>
<name>A0A5B7LL88_PAPSO</name>
<sequence>MRLQLKVCQVYFNFRKKVEPVDWCGRNVDKKKNKMQGRHSNNESKEIQIDRKDEFGRIMTSEEAYQMQSADKPCLSIEGMKEAQVWVKRPYILLNGNVKPGKASEPRIGVAPATDLLDGGLTPPTLGKHKRVQGQGWQPGNRKGDFTSTTPLKKPNI</sequence>
<dbReference type="EMBL" id="MH838004">
    <property type="protein sequence ID" value="QBG82633.1"/>
    <property type="molecule type" value="Genomic_DNA"/>
</dbReference>
<dbReference type="GO" id="GO:0000481">
    <property type="term" value="P:maturation of 5S rRNA"/>
    <property type="evidence" value="ECO:0007669"/>
    <property type="project" value="TreeGrafter"/>
</dbReference>
<evidence type="ECO:0000256" key="2">
    <source>
        <dbReference type="ARBA" id="ARBA00006076"/>
    </source>
</evidence>
<feature type="compositionally biased region" description="Low complexity" evidence="4">
    <location>
        <begin position="114"/>
        <end position="126"/>
    </location>
</feature>
<keyword evidence="3" id="KW-0539">Nucleus</keyword>
<dbReference type="GO" id="GO:0046540">
    <property type="term" value="C:U4/U6 x U5 tri-snRNP complex"/>
    <property type="evidence" value="ECO:0007669"/>
    <property type="project" value="TreeGrafter"/>
</dbReference>
<evidence type="ECO:0000256" key="3">
    <source>
        <dbReference type="ARBA" id="ARBA00023242"/>
    </source>
</evidence>
<reference evidence="5" key="1">
    <citation type="journal article" date="2019" name="Plant Physiol.">
        <title>Purine permease-type benzylisoquinoline alkaloid transporters in opium poppy.</title>
        <authorList>
            <person name="Dastmalchi M."/>
            <person name="Chang L."/>
            <person name="Chen R."/>
            <person name="Yu L."/>
            <person name="Chen X."/>
            <person name="Hagel J."/>
            <person name="Facchini P.J."/>
        </authorList>
    </citation>
    <scope>NUCLEOTIDE SEQUENCE</scope>
</reference>
<evidence type="ECO:0000256" key="4">
    <source>
        <dbReference type="SAM" id="MobiDB-lite"/>
    </source>
</evidence>
<evidence type="ECO:0000256" key="1">
    <source>
        <dbReference type="ARBA" id="ARBA00004123"/>
    </source>
</evidence>
<comment type="subcellular location">
    <subcellularLocation>
        <location evidence="1">Nucleus</location>
    </subcellularLocation>
</comment>
<dbReference type="GO" id="GO:0045292">
    <property type="term" value="P:mRNA cis splicing, via spliceosome"/>
    <property type="evidence" value="ECO:0007669"/>
    <property type="project" value="TreeGrafter"/>
</dbReference>
<evidence type="ECO:0000313" key="5">
    <source>
        <dbReference type="EMBL" id="QBG82633.1"/>
    </source>
</evidence>
<proteinExistence type="inferred from homology"/>
<organism evidence="5">
    <name type="scientific">Papaver somniferum</name>
    <name type="common">Opium poppy</name>
    <dbReference type="NCBI Taxonomy" id="3469"/>
    <lineage>
        <taxon>Eukaryota</taxon>
        <taxon>Viridiplantae</taxon>
        <taxon>Streptophyta</taxon>
        <taxon>Embryophyta</taxon>
        <taxon>Tracheophyta</taxon>
        <taxon>Spermatophyta</taxon>
        <taxon>Magnoliopsida</taxon>
        <taxon>Ranunculales</taxon>
        <taxon>Papaveraceae</taxon>
        <taxon>Papaveroideae</taxon>
        <taxon>Papaver</taxon>
    </lineage>
</organism>
<dbReference type="InterPro" id="IPR005011">
    <property type="entry name" value="SNU66/SART1"/>
</dbReference>
<accession>A0A5B7LL88</accession>
<comment type="similarity">
    <text evidence="2">Belongs to the SNU66/SART1 family.</text>
</comment>
<dbReference type="AlphaFoldDB" id="A0A5B7LL88"/>
<dbReference type="PANTHER" id="PTHR14152:SF5">
    <property type="entry name" value="U4_U6.U5 TRI-SNRNP-ASSOCIATED PROTEIN 1"/>
    <property type="match status" value="1"/>
</dbReference>
<dbReference type="PANTHER" id="PTHR14152">
    <property type="entry name" value="SQUAMOUS CELL CARCINOMA ANTIGEN RECOGNISED BY CYTOTOXIC T LYMPHOCYTES"/>
    <property type="match status" value="1"/>
</dbReference>
<feature type="region of interest" description="Disordered" evidence="4">
    <location>
        <begin position="114"/>
        <end position="157"/>
    </location>
</feature>